<dbReference type="EMBL" id="CP017480">
    <property type="protein sequence ID" value="APG03323.1"/>
    <property type="molecule type" value="Genomic_DNA"/>
</dbReference>
<gene>
    <name evidence="1" type="ORF">BJI69_04955</name>
</gene>
<accession>A0A0G9HE32</accession>
<keyword evidence="2" id="KW-1185">Reference proteome</keyword>
<proteinExistence type="predicted"/>
<evidence type="ECO:0000313" key="1">
    <source>
        <dbReference type="EMBL" id="APG03323.1"/>
    </source>
</evidence>
<dbReference type="PATRIC" id="fig|1440763.5.peg.965"/>
<organism evidence="1 2">
    <name type="scientific">Luteibacter rhizovicinus DSM 16549</name>
    <dbReference type="NCBI Taxonomy" id="1440763"/>
    <lineage>
        <taxon>Bacteria</taxon>
        <taxon>Pseudomonadati</taxon>
        <taxon>Pseudomonadota</taxon>
        <taxon>Gammaproteobacteria</taxon>
        <taxon>Lysobacterales</taxon>
        <taxon>Rhodanobacteraceae</taxon>
        <taxon>Luteibacter</taxon>
    </lineage>
</organism>
<reference evidence="2" key="1">
    <citation type="submission" date="2016-09" db="EMBL/GenBank/DDBJ databases">
        <authorList>
            <person name="Lysoe E."/>
        </authorList>
    </citation>
    <scope>NUCLEOTIDE SEQUENCE [LARGE SCALE GENOMIC DNA]</scope>
    <source>
        <strain evidence="2">LJ96T</strain>
    </source>
</reference>
<protein>
    <submittedName>
        <fullName evidence="1">Uncharacterized protein</fullName>
    </submittedName>
</protein>
<dbReference type="AlphaFoldDB" id="A0A0G9HE32"/>
<dbReference type="KEGG" id="lrz:BJI69_04955"/>
<dbReference type="STRING" id="1440763.BJI69_04955"/>
<dbReference type="Proteomes" id="UP000182987">
    <property type="component" value="Chromosome"/>
</dbReference>
<dbReference type="RefSeq" id="WP_046966883.1">
    <property type="nucleotide sequence ID" value="NZ_CP017480.1"/>
</dbReference>
<sequence>MIKRITGLAVLALAAAGTFSVQPAKADSSAEVKCHMTFSTTGWAAIYKKADGRGHVRCDNGQSADVKIHVRGGGLTAGKFSIEGGKGEFTHVHGISEIYGEYASGGANAGVVKSAESAAMTKGEVSLAVTGTGRGFNLGVDLSKFEIEKIGK</sequence>
<dbReference type="OrthoDB" id="6024727at2"/>
<name>A0A0G9HE32_9GAMM</name>
<evidence type="ECO:0000313" key="2">
    <source>
        <dbReference type="Proteomes" id="UP000182987"/>
    </source>
</evidence>